<gene>
    <name evidence="2" type="ORF">GEV33_013559</name>
</gene>
<reference evidence="2" key="2">
    <citation type="submission" date="2021-08" db="EMBL/GenBank/DDBJ databases">
        <authorList>
            <person name="Eriksson T."/>
        </authorList>
    </citation>
    <scope>NUCLEOTIDE SEQUENCE</scope>
    <source>
        <strain evidence="2">Stoneville</strain>
        <tissue evidence="2">Whole head</tissue>
    </source>
</reference>
<name>A0A8J6H7D8_TENMO</name>
<evidence type="ECO:0000313" key="2">
    <source>
        <dbReference type="EMBL" id="KAH0809232.1"/>
    </source>
</evidence>
<feature type="region of interest" description="Disordered" evidence="1">
    <location>
        <begin position="1"/>
        <end position="30"/>
    </location>
</feature>
<protein>
    <submittedName>
        <fullName evidence="2">Uncharacterized protein</fullName>
    </submittedName>
</protein>
<proteinExistence type="predicted"/>
<evidence type="ECO:0000313" key="3">
    <source>
        <dbReference type="Proteomes" id="UP000719412"/>
    </source>
</evidence>
<accession>A0A8J6H7D8</accession>
<comment type="caution">
    <text evidence="2">The sequence shown here is derived from an EMBL/GenBank/DDBJ whole genome shotgun (WGS) entry which is preliminary data.</text>
</comment>
<keyword evidence="3" id="KW-1185">Reference proteome</keyword>
<reference evidence="2" key="1">
    <citation type="journal article" date="2020" name="J Insects Food Feed">
        <title>The yellow mealworm (Tenebrio molitor) genome: a resource for the emerging insects as food and feed industry.</title>
        <authorList>
            <person name="Eriksson T."/>
            <person name="Andere A."/>
            <person name="Kelstrup H."/>
            <person name="Emery V."/>
            <person name="Picard C."/>
        </authorList>
    </citation>
    <scope>NUCLEOTIDE SEQUENCE</scope>
    <source>
        <strain evidence="2">Stoneville</strain>
        <tissue evidence="2">Whole head</tissue>
    </source>
</reference>
<feature type="compositionally biased region" description="Polar residues" evidence="1">
    <location>
        <begin position="1"/>
        <end position="10"/>
    </location>
</feature>
<dbReference type="Proteomes" id="UP000719412">
    <property type="component" value="Unassembled WGS sequence"/>
</dbReference>
<dbReference type="EMBL" id="JABDTM020028261">
    <property type="protein sequence ID" value="KAH0809232.1"/>
    <property type="molecule type" value="Genomic_DNA"/>
</dbReference>
<evidence type="ECO:0000256" key="1">
    <source>
        <dbReference type="SAM" id="MobiDB-lite"/>
    </source>
</evidence>
<dbReference type="AlphaFoldDB" id="A0A8J6H7D8"/>
<organism evidence="2 3">
    <name type="scientific">Tenebrio molitor</name>
    <name type="common">Yellow mealworm beetle</name>
    <dbReference type="NCBI Taxonomy" id="7067"/>
    <lineage>
        <taxon>Eukaryota</taxon>
        <taxon>Metazoa</taxon>
        <taxon>Ecdysozoa</taxon>
        <taxon>Arthropoda</taxon>
        <taxon>Hexapoda</taxon>
        <taxon>Insecta</taxon>
        <taxon>Pterygota</taxon>
        <taxon>Neoptera</taxon>
        <taxon>Endopterygota</taxon>
        <taxon>Coleoptera</taxon>
        <taxon>Polyphaga</taxon>
        <taxon>Cucujiformia</taxon>
        <taxon>Tenebrionidae</taxon>
        <taxon>Tenebrio</taxon>
    </lineage>
</organism>
<sequence>MLITPQQLSNRTDRNSRAGDNPASSRRPYRHKVVEMDDATWSIEGSGTAGDGRSSDLTEYGTLKRARASTIGRQLTAVRTPSEDTIMRELWPWWREYGTRRLFQVGRAGDAETAISIQTSSPNLGRFCRPVADNIERAAEISSLAPLQMDPNCSSNYGLLTTIDSRSQINCGLASDCLCGAVTRTVHRSGTLRDKCTEEVPTVAIGAWATMKPHQPLPTGFGGNRTRHLGKWCKVGCHSTLNLRPHSLATKKETPQATATRENKITYVQGQPGRSAYLTSTFAFVDRKSGKIPAPKIATVDRPSPSARTADHIPHTPKNSWFSNITAHLIRMHALQSVAHKSWHFSPSQQMRSLFSLGGCAHVDDSQHVVLSTVANELVTCVGPSACATYYVTPVEKQTDFGRILKCDLLVAGQDHTYSFRNGRNREHAVQGSCIAKYPRFPVLALNVRHKSSFLQPACFNPNEISINRRLSTPCTIPNTSNIIQHRHLLEYVVTSAFAAKKRHRRGCCPLQKPQPHLYVRPNCYYHDSTSPQRYSLVPYGKGKVSIWTQCGQSRFLRSIGNYKENSAKKKHYRIIINKKNVSSSMIRFVRRDYLIQQQRLNGMCATRRKRNRH</sequence>